<protein>
    <submittedName>
        <fullName evidence="2">Uncharacterized protein</fullName>
    </submittedName>
</protein>
<name>A0ABN1PH28_9ACTN</name>
<sequence>MVDPPFPKAHTSATMATNPFPINTAFLRPLLAQSVLKSPQHPPGARPRHTETNRTLPNNYLTNLSHDAETSTFHTPRTTTLRRVNRATDPGNISRTKRAKSLE</sequence>
<evidence type="ECO:0000313" key="3">
    <source>
        <dbReference type="Proteomes" id="UP001500418"/>
    </source>
</evidence>
<proteinExistence type="predicted"/>
<keyword evidence="3" id="KW-1185">Reference proteome</keyword>
<gene>
    <name evidence="2" type="ORF">GCM10009575_028140</name>
</gene>
<feature type="compositionally biased region" description="Polar residues" evidence="1">
    <location>
        <begin position="53"/>
        <end position="82"/>
    </location>
</feature>
<organism evidence="2 3">
    <name type="scientific">Streptomyces rhizosphaericus</name>
    <dbReference type="NCBI Taxonomy" id="114699"/>
    <lineage>
        <taxon>Bacteria</taxon>
        <taxon>Bacillati</taxon>
        <taxon>Actinomycetota</taxon>
        <taxon>Actinomycetes</taxon>
        <taxon>Kitasatosporales</taxon>
        <taxon>Streptomycetaceae</taxon>
        <taxon>Streptomyces</taxon>
        <taxon>Streptomyces violaceusniger group</taxon>
    </lineage>
</organism>
<reference evidence="2 3" key="1">
    <citation type="journal article" date="2019" name="Int. J. Syst. Evol. Microbiol.">
        <title>The Global Catalogue of Microorganisms (GCM) 10K type strain sequencing project: providing services to taxonomists for standard genome sequencing and annotation.</title>
        <authorList>
            <consortium name="The Broad Institute Genomics Platform"/>
            <consortium name="The Broad Institute Genome Sequencing Center for Infectious Disease"/>
            <person name="Wu L."/>
            <person name="Ma J."/>
        </authorList>
    </citation>
    <scope>NUCLEOTIDE SEQUENCE [LARGE SCALE GENOMIC DNA]</scope>
    <source>
        <strain evidence="2 3">JCM 11444</strain>
    </source>
</reference>
<feature type="region of interest" description="Disordered" evidence="1">
    <location>
        <begin position="33"/>
        <end position="103"/>
    </location>
</feature>
<comment type="caution">
    <text evidence="2">The sequence shown here is derived from an EMBL/GenBank/DDBJ whole genome shotgun (WGS) entry which is preliminary data.</text>
</comment>
<dbReference type="EMBL" id="BAAAID010000014">
    <property type="protein sequence ID" value="GAA0927607.1"/>
    <property type="molecule type" value="Genomic_DNA"/>
</dbReference>
<evidence type="ECO:0000313" key="2">
    <source>
        <dbReference type="EMBL" id="GAA0927607.1"/>
    </source>
</evidence>
<evidence type="ECO:0000256" key="1">
    <source>
        <dbReference type="SAM" id="MobiDB-lite"/>
    </source>
</evidence>
<dbReference type="Proteomes" id="UP001500418">
    <property type="component" value="Unassembled WGS sequence"/>
</dbReference>
<accession>A0ABN1PH28</accession>